<dbReference type="Gene3D" id="1.10.1220.10">
    <property type="entry name" value="Met repressor-like"/>
    <property type="match status" value="1"/>
</dbReference>
<dbReference type="Pfam" id="PF04221">
    <property type="entry name" value="RelB"/>
    <property type="match status" value="1"/>
</dbReference>
<keyword evidence="2" id="KW-1185">Reference proteome</keyword>
<dbReference type="Proteomes" id="UP001478817">
    <property type="component" value="Unassembled WGS sequence"/>
</dbReference>
<protein>
    <submittedName>
        <fullName evidence="1">Type II toxin-antitoxin system RelB/DinJ family antitoxin</fullName>
    </submittedName>
</protein>
<comment type="caution">
    <text evidence="1">The sequence shown here is derived from an EMBL/GenBank/DDBJ whole genome shotgun (WGS) entry which is preliminary data.</text>
</comment>
<accession>A0ABV1ICX8</accession>
<dbReference type="RefSeq" id="WP_349181120.1">
    <property type="nucleotide sequence ID" value="NZ_JBBNGS010000001.1"/>
</dbReference>
<dbReference type="InterPro" id="IPR007337">
    <property type="entry name" value="RelB/DinJ"/>
</dbReference>
<dbReference type="InterPro" id="IPR013321">
    <property type="entry name" value="Arc_rbn_hlx_hlx"/>
</dbReference>
<dbReference type="EMBL" id="JBBNGS010000001">
    <property type="protein sequence ID" value="MEQ2636756.1"/>
    <property type="molecule type" value="Genomic_DNA"/>
</dbReference>
<evidence type="ECO:0000313" key="1">
    <source>
        <dbReference type="EMBL" id="MEQ2636756.1"/>
    </source>
</evidence>
<name>A0ABV1ICX8_9ACTN</name>
<sequence>MATAVISGRVDEQVRESAERYIQAAGLTVADVIRTVWERIARTGEVPREEAVEEPADAAWNDFMAFRDEISGEASWLDALTEREVRDLVAARYE</sequence>
<proteinExistence type="predicted"/>
<organism evidence="1 2">
    <name type="scientific">Paratractidigestivibacter faecalis</name>
    <dbReference type="NCBI Taxonomy" id="2292441"/>
    <lineage>
        <taxon>Bacteria</taxon>
        <taxon>Bacillati</taxon>
        <taxon>Actinomycetota</taxon>
        <taxon>Coriobacteriia</taxon>
        <taxon>Coriobacteriales</taxon>
        <taxon>Atopobiaceae</taxon>
        <taxon>Paratractidigestivibacter</taxon>
    </lineage>
</organism>
<reference evidence="1 2" key="1">
    <citation type="submission" date="2024-04" db="EMBL/GenBank/DDBJ databases">
        <title>Human intestinal bacterial collection.</title>
        <authorList>
            <person name="Pauvert C."/>
            <person name="Hitch T.C.A."/>
            <person name="Clavel T."/>
        </authorList>
    </citation>
    <scope>NUCLEOTIDE SEQUENCE [LARGE SCALE GENOMIC DNA]</scope>
    <source>
        <strain evidence="1 2">CLA-AA-H197</strain>
    </source>
</reference>
<gene>
    <name evidence="1" type="ORF">AAAT05_00105</name>
</gene>
<evidence type="ECO:0000313" key="2">
    <source>
        <dbReference type="Proteomes" id="UP001478817"/>
    </source>
</evidence>